<keyword evidence="3" id="KW-1185">Reference proteome</keyword>
<evidence type="ECO:0000256" key="1">
    <source>
        <dbReference type="SAM" id="MobiDB-lite"/>
    </source>
</evidence>
<dbReference type="Pfam" id="PF08877">
    <property type="entry name" value="MepB-like"/>
    <property type="match status" value="1"/>
</dbReference>
<evidence type="ECO:0000313" key="3">
    <source>
        <dbReference type="Proteomes" id="UP001652445"/>
    </source>
</evidence>
<dbReference type="EMBL" id="JAOQIO010000121">
    <property type="protein sequence ID" value="MCU6797475.1"/>
    <property type="molecule type" value="Genomic_DNA"/>
</dbReference>
<proteinExistence type="predicted"/>
<protein>
    <submittedName>
        <fullName evidence="2">MepB family protein</fullName>
    </submittedName>
</protein>
<reference evidence="2 3" key="1">
    <citation type="submission" date="2022-09" db="EMBL/GenBank/DDBJ databases">
        <authorList>
            <person name="Han X.L."/>
            <person name="Wang Q."/>
            <person name="Lu T."/>
        </authorList>
    </citation>
    <scope>NUCLEOTIDE SEQUENCE [LARGE SCALE GENOMIC DNA]</scope>
    <source>
        <strain evidence="2 3">WQ 127069</strain>
    </source>
</reference>
<sequence>MGDFEQMEEHHQDFSKAGTRDPINWNSTDTIHSDLLATRDLVYNPCRFDCSQPLEEKQNADYGAYVFNLNALSIRFRVAKITPTKIGQFVTLWERIGNGPTQPYDISEPVDFFVISTRHDNNLGQFIFPTSVLCDQDIVSSQGKGGKRGIRVYPPWDHPTSRQALKTQAWQLEYFLEIPVNRPLDNVRAQMLYGVQPTY</sequence>
<feature type="region of interest" description="Disordered" evidence="1">
    <location>
        <begin position="1"/>
        <end position="21"/>
    </location>
</feature>
<dbReference type="InterPro" id="IPR011235">
    <property type="entry name" value="MepB-like"/>
</dbReference>
<dbReference type="Proteomes" id="UP001652445">
    <property type="component" value="Unassembled WGS sequence"/>
</dbReference>
<organism evidence="2 3">
    <name type="scientific">Paenibacillus baimaensis</name>
    <dbReference type="NCBI Taxonomy" id="2982185"/>
    <lineage>
        <taxon>Bacteria</taxon>
        <taxon>Bacillati</taxon>
        <taxon>Bacillota</taxon>
        <taxon>Bacilli</taxon>
        <taxon>Bacillales</taxon>
        <taxon>Paenibacillaceae</taxon>
        <taxon>Paenibacillus</taxon>
    </lineage>
</organism>
<dbReference type="Gene3D" id="3.40.1350.140">
    <property type="entry name" value="MepB-like"/>
    <property type="match status" value="1"/>
</dbReference>
<dbReference type="InterPro" id="IPR038231">
    <property type="entry name" value="MepB-like_sf"/>
</dbReference>
<evidence type="ECO:0000313" key="2">
    <source>
        <dbReference type="EMBL" id="MCU6797475.1"/>
    </source>
</evidence>
<name>A0ABT2US71_9BACL</name>
<accession>A0ABT2US71</accession>
<gene>
    <name evidence="2" type="ORF">OB236_35660</name>
</gene>
<comment type="caution">
    <text evidence="2">The sequence shown here is derived from an EMBL/GenBank/DDBJ whole genome shotgun (WGS) entry which is preliminary data.</text>
</comment>